<dbReference type="EMBL" id="CACVBM020000011">
    <property type="protein sequence ID" value="CAA7012878.1"/>
    <property type="molecule type" value="Genomic_DNA"/>
</dbReference>
<comment type="caution">
    <text evidence="1">The sequence shown here is derived from an EMBL/GenBank/DDBJ whole genome shotgun (WGS) entry which is preliminary data.</text>
</comment>
<gene>
    <name evidence="1" type="ORF">MERR_LOCUS112</name>
</gene>
<evidence type="ECO:0000313" key="1">
    <source>
        <dbReference type="EMBL" id="CAA7012878.1"/>
    </source>
</evidence>
<accession>A0A6D2HGU3</accession>
<evidence type="ECO:0000313" key="2">
    <source>
        <dbReference type="Proteomes" id="UP000467841"/>
    </source>
</evidence>
<organism evidence="1 2">
    <name type="scientific">Microthlaspi erraticum</name>
    <dbReference type="NCBI Taxonomy" id="1685480"/>
    <lineage>
        <taxon>Eukaryota</taxon>
        <taxon>Viridiplantae</taxon>
        <taxon>Streptophyta</taxon>
        <taxon>Embryophyta</taxon>
        <taxon>Tracheophyta</taxon>
        <taxon>Spermatophyta</taxon>
        <taxon>Magnoliopsida</taxon>
        <taxon>eudicotyledons</taxon>
        <taxon>Gunneridae</taxon>
        <taxon>Pentapetalae</taxon>
        <taxon>rosids</taxon>
        <taxon>malvids</taxon>
        <taxon>Brassicales</taxon>
        <taxon>Brassicaceae</taxon>
        <taxon>Coluteocarpeae</taxon>
        <taxon>Microthlaspi</taxon>
    </lineage>
</organism>
<dbReference type="Proteomes" id="UP000467841">
    <property type="component" value="Unassembled WGS sequence"/>
</dbReference>
<name>A0A6D2HGU3_9BRAS</name>
<protein>
    <submittedName>
        <fullName evidence="1">Uncharacterized protein</fullName>
    </submittedName>
</protein>
<sequence>MSDKWVVFIDFKEHESEPLEFGAIVANSVTLSSFQECSVHNMETYIERILKRQPGSPKPYNTFMEIHDMLNNRIWIGHDIIKRDICCSGIIKRPSKINGF</sequence>
<keyword evidence="2" id="KW-1185">Reference proteome</keyword>
<proteinExistence type="predicted"/>
<reference evidence="1" key="1">
    <citation type="submission" date="2020-01" db="EMBL/GenBank/DDBJ databases">
        <authorList>
            <person name="Mishra B."/>
        </authorList>
    </citation>
    <scope>NUCLEOTIDE SEQUENCE [LARGE SCALE GENOMIC DNA]</scope>
</reference>
<dbReference type="AlphaFoldDB" id="A0A6D2HGU3"/>